<evidence type="ECO:0000256" key="2">
    <source>
        <dbReference type="ARBA" id="ARBA00007362"/>
    </source>
</evidence>
<reference evidence="8 9" key="1">
    <citation type="submission" date="2018-06" db="EMBL/GenBank/DDBJ databases">
        <title>Genomic Encyclopedia of Type Strains, Phase IV (KMG-IV): sequencing the most valuable type-strain genomes for metagenomic binning, comparative biology and taxonomic classification.</title>
        <authorList>
            <person name="Goeker M."/>
        </authorList>
    </citation>
    <scope>NUCLEOTIDE SEQUENCE [LARGE SCALE GENOMIC DNA]</scope>
    <source>
        <strain evidence="8 9">DSM 25520</strain>
    </source>
</reference>
<protein>
    <submittedName>
        <fullName evidence="8">Drug/metabolite transporter (DMT)-like permease</fullName>
    </submittedName>
</protein>
<feature type="transmembrane region" description="Helical" evidence="6">
    <location>
        <begin position="193"/>
        <end position="216"/>
    </location>
</feature>
<name>A0A366H3P0_9BURK</name>
<dbReference type="RefSeq" id="WP_113934634.1">
    <property type="nucleotide sequence ID" value="NZ_JACCEU010000010.1"/>
</dbReference>
<dbReference type="InterPro" id="IPR037185">
    <property type="entry name" value="EmrE-like"/>
</dbReference>
<feature type="transmembrane region" description="Helical" evidence="6">
    <location>
        <begin position="12"/>
        <end position="33"/>
    </location>
</feature>
<feature type="domain" description="EamA" evidence="7">
    <location>
        <begin position="160"/>
        <end position="295"/>
    </location>
</feature>
<dbReference type="AlphaFoldDB" id="A0A366H3P0"/>
<dbReference type="InterPro" id="IPR050638">
    <property type="entry name" value="AA-Vitamin_Transporters"/>
</dbReference>
<dbReference type="SUPFAM" id="SSF103481">
    <property type="entry name" value="Multidrug resistance efflux transporter EmrE"/>
    <property type="match status" value="2"/>
</dbReference>
<feature type="transmembrane region" description="Helical" evidence="6">
    <location>
        <begin position="100"/>
        <end position="117"/>
    </location>
</feature>
<dbReference type="Pfam" id="PF00892">
    <property type="entry name" value="EamA"/>
    <property type="match status" value="2"/>
</dbReference>
<comment type="subcellular location">
    <subcellularLocation>
        <location evidence="1">Membrane</location>
        <topology evidence="1">Multi-pass membrane protein</topology>
    </subcellularLocation>
</comment>
<feature type="transmembrane region" description="Helical" evidence="6">
    <location>
        <begin position="39"/>
        <end position="59"/>
    </location>
</feature>
<feature type="domain" description="EamA" evidence="7">
    <location>
        <begin position="14"/>
        <end position="143"/>
    </location>
</feature>
<dbReference type="OrthoDB" id="184388at2"/>
<keyword evidence="9" id="KW-1185">Reference proteome</keyword>
<feature type="transmembrane region" description="Helical" evidence="6">
    <location>
        <begin position="163"/>
        <end position="181"/>
    </location>
</feature>
<evidence type="ECO:0000256" key="6">
    <source>
        <dbReference type="SAM" id="Phobius"/>
    </source>
</evidence>
<evidence type="ECO:0000259" key="7">
    <source>
        <dbReference type="Pfam" id="PF00892"/>
    </source>
</evidence>
<comment type="caution">
    <text evidence="8">The sequence shown here is derived from an EMBL/GenBank/DDBJ whole genome shotgun (WGS) entry which is preliminary data.</text>
</comment>
<feature type="transmembrane region" description="Helical" evidence="6">
    <location>
        <begin position="124"/>
        <end position="143"/>
    </location>
</feature>
<feature type="transmembrane region" description="Helical" evidence="6">
    <location>
        <begin position="253"/>
        <end position="272"/>
    </location>
</feature>
<proteinExistence type="inferred from homology"/>
<dbReference type="InterPro" id="IPR000620">
    <property type="entry name" value="EamA_dom"/>
</dbReference>
<evidence type="ECO:0000256" key="3">
    <source>
        <dbReference type="ARBA" id="ARBA00022692"/>
    </source>
</evidence>
<evidence type="ECO:0000256" key="4">
    <source>
        <dbReference type="ARBA" id="ARBA00022989"/>
    </source>
</evidence>
<organism evidence="8 9">
    <name type="scientific">Eoetvoesiella caeni</name>
    <dbReference type="NCBI Taxonomy" id="645616"/>
    <lineage>
        <taxon>Bacteria</taxon>
        <taxon>Pseudomonadati</taxon>
        <taxon>Pseudomonadota</taxon>
        <taxon>Betaproteobacteria</taxon>
        <taxon>Burkholderiales</taxon>
        <taxon>Alcaligenaceae</taxon>
        <taxon>Eoetvoesiella</taxon>
    </lineage>
</organism>
<feature type="transmembrane region" description="Helical" evidence="6">
    <location>
        <begin position="222"/>
        <end position="244"/>
    </location>
</feature>
<gene>
    <name evidence="8" type="ORF">DFR37_11322</name>
</gene>
<dbReference type="EMBL" id="QNRQ01000013">
    <property type="protein sequence ID" value="RBP36191.1"/>
    <property type="molecule type" value="Genomic_DNA"/>
</dbReference>
<dbReference type="GO" id="GO:0016020">
    <property type="term" value="C:membrane"/>
    <property type="evidence" value="ECO:0007669"/>
    <property type="project" value="UniProtKB-SubCell"/>
</dbReference>
<keyword evidence="4 6" id="KW-1133">Transmembrane helix</keyword>
<evidence type="ECO:0000313" key="8">
    <source>
        <dbReference type="EMBL" id="RBP36191.1"/>
    </source>
</evidence>
<accession>A0A366H3P0</accession>
<dbReference type="PANTHER" id="PTHR32322:SF2">
    <property type="entry name" value="EAMA DOMAIN-CONTAINING PROTEIN"/>
    <property type="match status" value="1"/>
</dbReference>
<feature type="transmembrane region" description="Helical" evidence="6">
    <location>
        <begin position="71"/>
        <end position="88"/>
    </location>
</feature>
<keyword evidence="5 6" id="KW-0472">Membrane</keyword>
<evidence type="ECO:0000256" key="1">
    <source>
        <dbReference type="ARBA" id="ARBA00004141"/>
    </source>
</evidence>
<keyword evidence="3 6" id="KW-0812">Transmembrane</keyword>
<dbReference type="Proteomes" id="UP000253628">
    <property type="component" value="Unassembled WGS sequence"/>
</dbReference>
<sequence>MSDRKAVDGLAFGLMAILCMIWGFQQIAIKAAAVDISPIMQIGLRSGMAAVLVWLLMLWRREPLALHDGTWRPGLLIGLMFALEFLLLGEGLRYTTASHMAVFLYTAPFFAAIGLHWKLPEEKLALAQWLGIGLAFVGVVIAFFGPDAKIATKEAPNVLLGDFLGLLAGAAWGATTVVIRCTRLSNNSVTKTLLYQLVAAFIVLMIAAVMLGQTSISFTPLAWSSVLFQAVIVSFATFLAWFWLLRNYLASRLGVFSFMTPLFGIVFGVWLLDEPLDASFLTGAGFVTAGIILVSGHDWLRQTLSRAQKG</sequence>
<evidence type="ECO:0000256" key="5">
    <source>
        <dbReference type="ARBA" id="ARBA00023136"/>
    </source>
</evidence>
<dbReference type="PANTHER" id="PTHR32322">
    <property type="entry name" value="INNER MEMBRANE TRANSPORTER"/>
    <property type="match status" value="1"/>
</dbReference>
<evidence type="ECO:0000313" key="9">
    <source>
        <dbReference type="Proteomes" id="UP000253628"/>
    </source>
</evidence>
<comment type="similarity">
    <text evidence="2">Belongs to the EamA transporter family.</text>
</comment>
<feature type="transmembrane region" description="Helical" evidence="6">
    <location>
        <begin position="278"/>
        <end position="300"/>
    </location>
</feature>